<dbReference type="EMBL" id="JBBVGT010000002">
    <property type="protein sequence ID" value="MFB5946013.1"/>
    <property type="molecule type" value="Genomic_DNA"/>
</dbReference>
<name>A0ABV5CFB4_9SPHI</name>
<dbReference type="SUPFAM" id="SSF54534">
    <property type="entry name" value="FKBP-like"/>
    <property type="match status" value="1"/>
</dbReference>
<dbReference type="InterPro" id="IPR001179">
    <property type="entry name" value="PPIase_FKBP_dom"/>
</dbReference>
<comment type="caution">
    <text evidence="6">The sequence shown here is derived from an EMBL/GenBank/DDBJ whole genome shotgun (WGS) entry which is preliminary data.</text>
</comment>
<evidence type="ECO:0000313" key="6">
    <source>
        <dbReference type="EMBL" id="MFB5946013.1"/>
    </source>
</evidence>
<dbReference type="Pfam" id="PF00254">
    <property type="entry name" value="FKBP_C"/>
    <property type="match status" value="1"/>
</dbReference>
<dbReference type="EC" id="5.2.1.8" evidence="4"/>
<evidence type="ECO:0000256" key="2">
    <source>
        <dbReference type="ARBA" id="ARBA00023110"/>
    </source>
</evidence>
<evidence type="ECO:0000313" key="7">
    <source>
        <dbReference type="Proteomes" id="UP001580928"/>
    </source>
</evidence>
<proteinExistence type="inferred from homology"/>
<dbReference type="InterPro" id="IPR046357">
    <property type="entry name" value="PPIase_dom_sf"/>
</dbReference>
<keyword evidence="3 4" id="KW-0413">Isomerase</keyword>
<keyword evidence="2 3" id="KW-0697">Rotamase</keyword>
<comment type="catalytic activity">
    <reaction evidence="1 3 4">
        <text>[protein]-peptidylproline (omega=180) = [protein]-peptidylproline (omega=0)</text>
        <dbReference type="Rhea" id="RHEA:16237"/>
        <dbReference type="Rhea" id="RHEA-COMP:10747"/>
        <dbReference type="Rhea" id="RHEA-COMP:10748"/>
        <dbReference type="ChEBI" id="CHEBI:83833"/>
        <dbReference type="ChEBI" id="CHEBI:83834"/>
        <dbReference type="EC" id="5.2.1.8"/>
    </reaction>
</comment>
<protein>
    <recommendedName>
        <fullName evidence="4">Peptidyl-prolyl cis-trans isomerase</fullName>
        <ecNumber evidence="4">5.2.1.8</ecNumber>
    </recommendedName>
</protein>
<accession>A0ABV5CFB4</accession>
<dbReference type="PROSITE" id="PS51257">
    <property type="entry name" value="PROKAR_LIPOPROTEIN"/>
    <property type="match status" value="1"/>
</dbReference>
<reference evidence="6 7" key="1">
    <citation type="submission" date="2024-04" db="EMBL/GenBank/DDBJ databases">
        <title>Albibacterium profundi sp. nov., isolated from sediment of the Challenger Deep of Mariana Trench.</title>
        <authorList>
            <person name="Wang Y."/>
        </authorList>
    </citation>
    <scope>NUCLEOTIDE SEQUENCE [LARGE SCALE GENOMIC DNA]</scope>
    <source>
        <strain evidence="6 7">RHL897</strain>
    </source>
</reference>
<dbReference type="Gene3D" id="3.10.50.40">
    <property type="match status" value="1"/>
</dbReference>
<dbReference type="PROSITE" id="PS50059">
    <property type="entry name" value="FKBP_PPIASE"/>
    <property type="match status" value="1"/>
</dbReference>
<dbReference type="GO" id="GO:0003755">
    <property type="term" value="F:peptidyl-prolyl cis-trans isomerase activity"/>
    <property type="evidence" value="ECO:0007669"/>
    <property type="project" value="UniProtKB-EC"/>
</dbReference>
<evidence type="ECO:0000259" key="5">
    <source>
        <dbReference type="PROSITE" id="PS50059"/>
    </source>
</evidence>
<organism evidence="6 7">
    <name type="scientific">Albibacterium profundi</name>
    <dbReference type="NCBI Taxonomy" id="3134906"/>
    <lineage>
        <taxon>Bacteria</taxon>
        <taxon>Pseudomonadati</taxon>
        <taxon>Bacteroidota</taxon>
        <taxon>Sphingobacteriia</taxon>
        <taxon>Sphingobacteriales</taxon>
        <taxon>Sphingobacteriaceae</taxon>
        <taxon>Albibacterium</taxon>
    </lineage>
</organism>
<gene>
    <name evidence="6" type="ORF">WKR92_09220</name>
</gene>
<evidence type="ECO:0000256" key="3">
    <source>
        <dbReference type="PROSITE-ProRule" id="PRU00277"/>
    </source>
</evidence>
<dbReference type="RefSeq" id="WP_375557542.1">
    <property type="nucleotide sequence ID" value="NZ_JBBVGT010000002.1"/>
</dbReference>
<keyword evidence="7" id="KW-1185">Reference proteome</keyword>
<evidence type="ECO:0000256" key="4">
    <source>
        <dbReference type="RuleBase" id="RU003915"/>
    </source>
</evidence>
<sequence>MKKLNFLFIALIIGVGFTSCMKDNDFELYDGQKYFDIEAPILKAYVDSVDALEGAILDETGIWYKIVEQGLTDSANADFYEYNVNSIGELEYPEVTVNYTGKLVLNGTVFNDFEDQTFSLASVLAGWQVAFFPENMKDRDGDIILDRNGDPQKIGITALGLQKGAKIRIVMPSPYGYQSQSREGIPANSPLDFYIEVLEVNPPSSPY</sequence>
<comment type="similarity">
    <text evidence="4">Belongs to the FKBP-type PPIase family.</text>
</comment>
<dbReference type="Proteomes" id="UP001580928">
    <property type="component" value="Unassembled WGS sequence"/>
</dbReference>
<evidence type="ECO:0000256" key="1">
    <source>
        <dbReference type="ARBA" id="ARBA00000971"/>
    </source>
</evidence>
<feature type="domain" description="PPIase FKBP-type" evidence="5">
    <location>
        <begin position="92"/>
        <end position="201"/>
    </location>
</feature>